<name>A0A662Z2E1_9STAP</name>
<keyword evidence="5" id="KW-1185">Reference proteome</keyword>
<evidence type="ECO:0000259" key="2">
    <source>
        <dbReference type="Pfam" id="PF01521"/>
    </source>
</evidence>
<dbReference type="InterPro" id="IPR008326">
    <property type="entry name" value="PdhI-like"/>
</dbReference>
<gene>
    <name evidence="3" type="ORF">K8V35_08505</name>
    <name evidence="4" type="ORF">SAMN05192557_0945</name>
</gene>
<dbReference type="InterPro" id="IPR000361">
    <property type="entry name" value="ATAP_core_dom"/>
</dbReference>
<proteinExistence type="inferred from homology"/>
<evidence type="ECO:0000313" key="3">
    <source>
        <dbReference type="EMBL" id="HJE20379.1"/>
    </source>
</evidence>
<dbReference type="Proteomes" id="UP000763505">
    <property type="component" value="Unassembled WGS sequence"/>
</dbReference>
<sequence length="97" mass="11402">MNITVTDAAINWFKEDVQLSEGDMVKFYVRIYGTSTIQENYSLGFEIDSDIKSDSVSTEKDGITFYVYEEDLWFFKDKNLLVDYDDDKDEVVFDYVD</sequence>
<dbReference type="SUPFAM" id="SSF89360">
    <property type="entry name" value="HesB-like domain"/>
    <property type="match status" value="1"/>
</dbReference>
<evidence type="ECO:0000313" key="4">
    <source>
        <dbReference type="EMBL" id="SEV94797.1"/>
    </source>
</evidence>
<reference evidence="3" key="3">
    <citation type="submission" date="2021-09" db="EMBL/GenBank/DDBJ databases">
        <authorList>
            <person name="Gilroy R."/>
        </authorList>
    </citation>
    <scope>NUCLEOTIDE SEQUENCE</scope>
    <source>
        <strain evidence="3">6019</strain>
    </source>
</reference>
<dbReference type="Proteomes" id="UP000243605">
    <property type="component" value="Unassembled WGS sequence"/>
</dbReference>
<evidence type="ECO:0000256" key="1">
    <source>
        <dbReference type="ARBA" id="ARBA00006718"/>
    </source>
</evidence>
<dbReference type="InterPro" id="IPR035903">
    <property type="entry name" value="HesB-like_dom_sf"/>
</dbReference>
<reference evidence="4 5" key="1">
    <citation type="submission" date="2016-10" db="EMBL/GenBank/DDBJ databases">
        <authorList>
            <person name="Varghese N."/>
            <person name="Submissions S."/>
        </authorList>
    </citation>
    <scope>NUCLEOTIDE SEQUENCE [LARGE SCALE GENOMIC DNA]</scope>
    <source>
        <strain evidence="4 5">IBRC-M10081</strain>
    </source>
</reference>
<dbReference type="AlphaFoldDB" id="A0A662Z2E1"/>
<dbReference type="EMBL" id="DYYI01000094">
    <property type="protein sequence ID" value="HJE20379.1"/>
    <property type="molecule type" value="Genomic_DNA"/>
</dbReference>
<dbReference type="OrthoDB" id="1645729at2"/>
<dbReference type="EMBL" id="FOIT01000002">
    <property type="protein sequence ID" value="SEV94797.1"/>
    <property type="molecule type" value="Genomic_DNA"/>
</dbReference>
<dbReference type="RefSeq" id="WP_091474395.1">
    <property type="nucleotide sequence ID" value="NZ_FOIT01000002.1"/>
</dbReference>
<accession>A0A662Z2E1</accession>
<organism evidence="4 5">
    <name type="scientific">Aliicoccus persicus</name>
    <dbReference type="NCBI Taxonomy" id="930138"/>
    <lineage>
        <taxon>Bacteria</taxon>
        <taxon>Bacillati</taxon>
        <taxon>Bacillota</taxon>
        <taxon>Bacilli</taxon>
        <taxon>Bacillales</taxon>
        <taxon>Staphylococcaceae</taxon>
        <taxon>Aliicoccus</taxon>
    </lineage>
</organism>
<feature type="domain" description="Core" evidence="2">
    <location>
        <begin position="1"/>
        <end position="93"/>
    </location>
</feature>
<dbReference type="Gene3D" id="2.60.300.12">
    <property type="entry name" value="HesB-like domain"/>
    <property type="match status" value="1"/>
</dbReference>
<evidence type="ECO:0000313" key="5">
    <source>
        <dbReference type="Proteomes" id="UP000243605"/>
    </source>
</evidence>
<dbReference type="PIRSF" id="PIRSF034852">
    <property type="entry name" value="UCP034852"/>
    <property type="match status" value="1"/>
</dbReference>
<dbReference type="Pfam" id="PF01521">
    <property type="entry name" value="Fe-S_biosyn"/>
    <property type="match status" value="1"/>
</dbReference>
<reference evidence="3" key="2">
    <citation type="journal article" date="2021" name="PeerJ">
        <title>Extensive microbial diversity within the chicken gut microbiome revealed by metagenomics and culture.</title>
        <authorList>
            <person name="Gilroy R."/>
            <person name="Ravi A."/>
            <person name="Getino M."/>
            <person name="Pursley I."/>
            <person name="Horton D.L."/>
            <person name="Alikhan N.F."/>
            <person name="Baker D."/>
            <person name="Gharbi K."/>
            <person name="Hall N."/>
            <person name="Watson M."/>
            <person name="Adriaenssens E.M."/>
            <person name="Foster-Nyarko E."/>
            <person name="Jarju S."/>
            <person name="Secka A."/>
            <person name="Antonio M."/>
            <person name="Oren A."/>
            <person name="Chaudhuri R.R."/>
            <person name="La Ragione R."/>
            <person name="Hildebrand F."/>
            <person name="Pallen M.J."/>
        </authorList>
    </citation>
    <scope>NUCLEOTIDE SEQUENCE</scope>
    <source>
        <strain evidence="3">6019</strain>
    </source>
</reference>
<protein>
    <submittedName>
        <fullName evidence="3">HesB/YadR/YfhF family protein</fullName>
    </submittedName>
</protein>
<comment type="similarity">
    <text evidence="1">Belongs to the HesB/IscA family.</text>
</comment>